<evidence type="ECO:0000259" key="1">
    <source>
        <dbReference type="Pfam" id="PF01370"/>
    </source>
</evidence>
<dbReference type="RefSeq" id="WP_379898541.1">
    <property type="nucleotide sequence ID" value="NZ_JBHRTR010000013.1"/>
</dbReference>
<accession>A0ABV7KW57</accession>
<evidence type="ECO:0000313" key="3">
    <source>
        <dbReference type="Proteomes" id="UP001595528"/>
    </source>
</evidence>
<reference evidence="3" key="1">
    <citation type="journal article" date="2019" name="Int. J. Syst. Evol. Microbiol.">
        <title>The Global Catalogue of Microorganisms (GCM) 10K type strain sequencing project: providing services to taxonomists for standard genome sequencing and annotation.</title>
        <authorList>
            <consortium name="The Broad Institute Genomics Platform"/>
            <consortium name="The Broad Institute Genome Sequencing Center for Infectious Disease"/>
            <person name="Wu L."/>
            <person name="Ma J."/>
        </authorList>
    </citation>
    <scope>NUCLEOTIDE SEQUENCE [LARGE SCALE GENOMIC DNA]</scope>
    <source>
        <strain evidence="3">KCTC 42964</strain>
    </source>
</reference>
<keyword evidence="3" id="KW-1185">Reference proteome</keyword>
<sequence>MRGDIVTLFGGTGFLGRRIAAALMRQEIRVRIAARRPERFEPPPGQSSFLQRVQADLRDRESVRAAVVGSTAVANAVGLYVEGGDARFRDIHVDGARRVAEAVRDARATRLLHVSGIGADSGARDSYIRCRGEGERAVREAFPDAAILRPSVMFGDGDAFLGMLVQLVRRLPVMPLFGHGRCRLQPVHVDDVARAACRLLSRAAPPEPLYEVAGPRAWHYRDIVRLVAQASGRRRLLLPLPFPLWEALAATGRLLPTPPVTPAQVALMRQDNLPSADLPGLAALGIRPARLEVALGRLLAPEQPGHAGR</sequence>
<dbReference type="Pfam" id="PF01370">
    <property type="entry name" value="Epimerase"/>
    <property type="match status" value="1"/>
</dbReference>
<dbReference type="SUPFAM" id="SSF51735">
    <property type="entry name" value="NAD(P)-binding Rossmann-fold domains"/>
    <property type="match status" value="1"/>
</dbReference>
<dbReference type="Gene3D" id="3.40.50.720">
    <property type="entry name" value="NAD(P)-binding Rossmann-like Domain"/>
    <property type="match status" value="1"/>
</dbReference>
<feature type="domain" description="NAD-dependent epimerase/dehydratase" evidence="1">
    <location>
        <begin position="7"/>
        <end position="203"/>
    </location>
</feature>
<evidence type="ECO:0000313" key="2">
    <source>
        <dbReference type="EMBL" id="MFC3226520.1"/>
    </source>
</evidence>
<organism evidence="2 3">
    <name type="scientific">Marinibaculum pumilum</name>
    <dbReference type="NCBI Taxonomy" id="1766165"/>
    <lineage>
        <taxon>Bacteria</taxon>
        <taxon>Pseudomonadati</taxon>
        <taxon>Pseudomonadota</taxon>
        <taxon>Alphaproteobacteria</taxon>
        <taxon>Rhodospirillales</taxon>
        <taxon>Rhodospirillaceae</taxon>
        <taxon>Marinibaculum</taxon>
    </lineage>
</organism>
<protein>
    <submittedName>
        <fullName evidence="2">Complex I NDUFA9 subunit family protein</fullName>
    </submittedName>
</protein>
<dbReference type="Proteomes" id="UP001595528">
    <property type="component" value="Unassembled WGS sequence"/>
</dbReference>
<gene>
    <name evidence="2" type="ORF">ACFOGJ_04720</name>
</gene>
<dbReference type="InterPro" id="IPR036291">
    <property type="entry name" value="NAD(P)-bd_dom_sf"/>
</dbReference>
<dbReference type="InterPro" id="IPR051207">
    <property type="entry name" value="ComplexI_NDUFA9_subunit"/>
</dbReference>
<dbReference type="CDD" id="cd05271">
    <property type="entry name" value="NDUFA9_like_SDR_a"/>
    <property type="match status" value="1"/>
</dbReference>
<proteinExistence type="predicted"/>
<dbReference type="EMBL" id="JBHRTR010000013">
    <property type="protein sequence ID" value="MFC3226520.1"/>
    <property type="molecule type" value="Genomic_DNA"/>
</dbReference>
<dbReference type="PANTHER" id="PTHR12126:SF11">
    <property type="entry name" value="NADH DEHYDROGENASE [UBIQUINONE] 1 ALPHA SUBCOMPLEX SUBUNIT 9, MITOCHONDRIAL"/>
    <property type="match status" value="1"/>
</dbReference>
<comment type="caution">
    <text evidence="2">The sequence shown here is derived from an EMBL/GenBank/DDBJ whole genome shotgun (WGS) entry which is preliminary data.</text>
</comment>
<name>A0ABV7KW57_9PROT</name>
<dbReference type="PANTHER" id="PTHR12126">
    <property type="entry name" value="NADH-UBIQUINONE OXIDOREDUCTASE 39 KDA SUBUNIT-RELATED"/>
    <property type="match status" value="1"/>
</dbReference>
<dbReference type="InterPro" id="IPR001509">
    <property type="entry name" value="Epimerase_deHydtase"/>
</dbReference>